<dbReference type="EMBL" id="PGEZ01000002">
    <property type="protein sequence ID" value="PJJ53623.1"/>
    <property type="molecule type" value="Genomic_DNA"/>
</dbReference>
<evidence type="ECO:0000313" key="3">
    <source>
        <dbReference type="EMBL" id="PJJ53623.1"/>
    </source>
</evidence>
<feature type="domain" description="CBU-0592-like" evidence="2">
    <location>
        <begin position="8"/>
        <end position="82"/>
    </location>
</feature>
<organism evidence="3 4">
    <name type="scientific">Mumia flava</name>
    <dbReference type="NCBI Taxonomy" id="1348852"/>
    <lineage>
        <taxon>Bacteria</taxon>
        <taxon>Bacillati</taxon>
        <taxon>Actinomycetota</taxon>
        <taxon>Actinomycetes</taxon>
        <taxon>Propionibacteriales</taxon>
        <taxon>Nocardioidaceae</taxon>
        <taxon>Mumia</taxon>
    </lineage>
</organism>
<evidence type="ECO:0000256" key="1">
    <source>
        <dbReference type="SAM" id="Phobius"/>
    </source>
</evidence>
<dbReference type="NCBIfam" id="NF047864">
    <property type="entry name" value="CBU_0592_membra"/>
    <property type="match status" value="1"/>
</dbReference>
<dbReference type="InterPro" id="IPR058058">
    <property type="entry name" value="CBU_0592-like"/>
</dbReference>
<keyword evidence="1" id="KW-0472">Membrane</keyword>
<keyword evidence="1" id="KW-0812">Transmembrane</keyword>
<reference evidence="3 4" key="1">
    <citation type="submission" date="2017-11" db="EMBL/GenBank/DDBJ databases">
        <title>Genomic Encyclopedia of Archaeal and Bacterial Type Strains, Phase II (KMG-II): From Individual Species to Whole Genera.</title>
        <authorList>
            <person name="Goeker M."/>
        </authorList>
    </citation>
    <scope>NUCLEOTIDE SEQUENCE [LARGE SCALE GENOMIC DNA]</scope>
    <source>
        <strain evidence="3 4">DSM 27763</strain>
    </source>
</reference>
<keyword evidence="1" id="KW-1133">Transmembrane helix</keyword>
<protein>
    <recommendedName>
        <fullName evidence="2">CBU-0592-like domain-containing protein</fullName>
    </recommendedName>
</protein>
<evidence type="ECO:0000259" key="2">
    <source>
        <dbReference type="Pfam" id="PF26604"/>
    </source>
</evidence>
<sequence length="193" mass="20143">MSVTDVVTTVGWIGAAAGAAAYLLVTRGRWNASSARYQTANLTGAGLMGGVAAFNGIWPAFAANLVWVVIGAQALWMIVVKRREDRLVVATADHLRLQWADEAAVPEDDAAAGAEPVPADEGAPALAVAELAVAELAVADQQAAADEAVWQSLLGSEADMPGEVAAEANPTLRMSIDELAELQVRRRRRSVAA</sequence>
<dbReference type="RefSeq" id="WP_100415234.1">
    <property type="nucleotide sequence ID" value="NZ_PGEZ01000002.1"/>
</dbReference>
<comment type="caution">
    <text evidence="3">The sequence shown here is derived from an EMBL/GenBank/DDBJ whole genome shotgun (WGS) entry which is preliminary data.</text>
</comment>
<dbReference type="AlphaFoldDB" id="A0A2M9B6P8"/>
<feature type="transmembrane region" description="Helical" evidence="1">
    <location>
        <begin position="60"/>
        <end position="79"/>
    </location>
</feature>
<name>A0A2M9B6P8_9ACTN</name>
<dbReference type="Pfam" id="PF26604">
    <property type="entry name" value="CBU_0592"/>
    <property type="match status" value="1"/>
</dbReference>
<evidence type="ECO:0000313" key="4">
    <source>
        <dbReference type="Proteomes" id="UP000230842"/>
    </source>
</evidence>
<keyword evidence="4" id="KW-1185">Reference proteome</keyword>
<gene>
    <name evidence="3" type="ORF">CLV56_3113</name>
</gene>
<accession>A0A2M9B6P8</accession>
<dbReference type="OrthoDB" id="3256397at2"/>
<feature type="transmembrane region" description="Helical" evidence="1">
    <location>
        <begin position="6"/>
        <end position="25"/>
    </location>
</feature>
<dbReference type="Proteomes" id="UP000230842">
    <property type="component" value="Unassembled WGS sequence"/>
</dbReference>
<proteinExistence type="predicted"/>